<dbReference type="RefSeq" id="WP_382414478.1">
    <property type="nucleotide sequence ID" value="NZ_AP031500.1"/>
</dbReference>
<dbReference type="EMBL" id="JBHRTL010000004">
    <property type="protein sequence ID" value="MFC3154296.1"/>
    <property type="molecule type" value="Genomic_DNA"/>
</dbReference>
<evidence type="ECO:0000256" key="6">
    <source>
        <dbReference type="SAM" id="Phobius"/>
    </source>
</evidence>
<dbReference type="InterPro" id="IPR002416">
    <property type="entry name" value="T2SS_protein-GspH"/>
</dbReference>
<reference evidence="8" key="1">
    <citation type="journal article" date="2019" name="Int. J. Syst. Evol. Microbiol.">
        <title>The Global Catalogue of Microorganisms (GCM) 10K type strain sequencing project: providing services to taxonomists for standard genome sequencing and annotation.</title>
        <authorList>
            <consortium name="The Broad Institute Genomics Platform"/>
            <consortium name="The Broad Institute Genome Sequencing Center for Infectious Disease"/>
            <person name="Wu L."/>
            <person name="Ma J."/>
        </authorList>
    </citation>
    <scope>NUCLEOTIDE SEQUENCE [LARGE SCALE GENOMIC DNA]</scope>
    <source>
        <strain evidence="8">KCTC 52141</strain>
    </source>
</reference>
<gene>
    <name evidence="7" type="ORF">ACFOEB_03705</name>
</gene>
<dbReference type="PROSITE" id="PS00409">
    <property type="entry name" value="PROKAR_NTER_METHYL"/>
    <property type="match status" value="1"/>
</dbReference>
<protein>
    <submittedName>
        <fullName evidence="7">Prepilin-type N-terminal cleavage/methylation domain-containing protein</fullName>
    </submittedName>
</protein>
<comment type="caution">
    <text evidence="7">The sequence shown here is derived from an EMBL/GenBank/DDBJ whole genome shotgun (WGS) entry which is preliminary data.</text>
</comment>
<evidence type="ECO:0000256" key="1">
    <source>
        <dbReference type="ARBA" id="ARBA00004167"/>
    </source>
</evidence>
<dbReference type="InterPro" id="IPR012902">
    <property type="entry name" value="N_methyl_site"/>
</dbReference>
<evidence type="ECO:0000256" key="5">
    <source>
        <dbReference type="ARBA" id="ARBA00023136"/>
    </source>
</evidence>
<organism evidence="7 8">
    <name type="scientific">Gilvimarinus japonicus</name>
    <dbReference type="NCBI Taxonomy" id="1796469"/>
    <lineage>
        <taxon>Bacteria</taxon>
        <taxon>Pseudomonadati</taxon>
        <taxon>Pseudomonadota</taxon>
        <taxon>Gammaproteobacteria</taxon>
        <taxon>Cellvibrionales</taxon>
        <taxon>Cellvibrionaceae</taxon>
        <taxon>Gilvimarinus</taxon>
    </lineage>
</organism>
<keyword evidence="5 6" id="KW-0472">Membrane</keyword>
<evidence type="ECO:0000313" key="8">
    <source>
        <dbReference type="Proteomes" id="UP001595548"/>
    </source>
</evidence>
<keyword evidence="2" id="KW-0488">Methylation</keyword>
<keyword evidence="4 6" id="KW-1133">Transmembrane helix</keyword>
<comment type="subcellular location">
    <subcellularLocation>
        <location evidence="1">Membrane</location>
        <topology evidence="1">Single-pass membrane protein</topology>
    </subcellularLocation>
</comment>
<evidence type="ECO:0000256" key="3">
    <source>
        <dbReference type="ARBA" id="ARBA00022692"/>
    </source>
</evidence>
<dbReference type="NCBIfam" id="TIGR02532">
    <property type="entry name" value="IV_pilin_GFxxxE"/>
    <property type="match status" value="1"/>
</dbReference>
<sequence length="184" mass="21336">MPQCSHQKGFTLIEIMIVVMIIGLSAGMATLAFAPDDTTELEEAVDKFMLQAEFVSEQTVLTGEVIGLFVEPRAARDGDTWCYQWRRFRNSSWQPVSDFLGDQCLRSTVELELMVEGEPYEYDEREKTPKPVLMFYPSGESTRLEMALFTRFDSDEIERVEVDMMGGIRWLNREQELQQQEREL</sequence>
<dbReference type="SUPFAM" id="SSF54523">
    <property type="entry name" value="Pili subunits"/>
    <property type="match status" value="1"/>
</dbReference>
<evidence type="ECO:0000256" key="4">
    <source>
        <dbReference type="ARBA" id="ARBA00022989"/>
    </source>
</evidence>
<dbReference type="InterPro" id="IPR045584">
    <property type="entry name" value="Pilin-like"/>
</dbReference>
<evidence type="ECO:0000256" key="2">
    <source>
        <dbReference type="ARBA" id="ARBA00022481"/>
    </source>
</evidence>
<keyword evidence="3 6" id="KW-0812">Transmembrane</keyword>
<feature type="transmembrane region" description="Helical" evidence="6">
    <location>
        <begin position="12"/>
        <end position="34"/>
    </location>
</feature>
<dbReference type="Proteomes" id="UP001595548">
    <property type="component" value="Unassembled WGS sequence"/>
</dbReference>
<name>A0ABV7HNT0_9GAMM</name>
<evidence type="ECO:0000313" key="7">
    <source>
        <dbReference type="EMBL" id="MFC3154296.1"/>
    </source>
</evidence>
<dbReference type="Gene3D" id="3.55.40.10">
    <property type="entry name" value="minor pseudopilin epsh domain"/>
    <property type="match status" value="1"/>
</dbReference>
<proteinExistence type="predicted"/>
<dbReference type="PRINTS" id="PR00885">
    <property type="entry name" value="BCTERIALGSPH"/>
</dbReference>
<dbReference type="Pfam" id="PF07963">
    <property type="entry name" value="N_methyl"/>
    <property type="match status" value="1"/>
</dbReference>
<accession>A0ABV7HNT0</accession>
<keyword evidence="8" id="KW-1185">Reference proteome</keyword>